<dbReference type="PANTHER" id="PTHR30250:SF11">
    <property type="entry name" value="O-ANTIGEN TRANSPORTER-RELATED"/>
    <property type="match status" value="1"/>
</dbReference>
<dbReference type="Proteomes" id="UP001172083">
    <property type="component" value="Unassembled WGS sequence"/>
</dbReference>
<feature type="transmembrane region" description="Helical" evidence="6">
    <location>
        <begin position="43"/>
        <end position="65"/>
    </location>
</feature>
<feature type="transmembrane region" description="Helical" evidence="6">
    <location>
        <begin position="177"/>
        <end position="193"/>
    </location>
</feature>
<keyword evidence="3 6" id="KW-0812">Transmembrane</keyword>
<feature type="transmembrane region" description="Helical" evidence="6">
    <location>
        <begin position="85"/>
        <end position="106"/>
    </location>
</feature>
<dbReference type="Pfam" id="PF13440">
    <property type="entry name" value="Polysacc_synt_3"/>
    <property type="match status" value="1"/>
</dbReference>
<organism evidence="7 8">
    <name type="scientific">Agaribacillus aureus</name>
    <dbReference type="NCBI Taxonomy" id="3051825"/>
    <lineage>
        <taxon>Bacteria</taxon>
        <taxon>Pseudomonadati</taxon>
        <taxon>Bacteroidota</taxon>
        <taxon>Cytophagia</taxon>
        <taxon>Cytophagales</taxon>
        <taxon>Splendidivirgaceae</taxon>
        <taxon>Agaribacillus</taxon>
    </lineage>
</organism>
<feature type="transmembrane region" description="Helical" evidence="6">
    <location>
        <begin position="291"/>
        <end position="313"/>
    </location>
</feature>
<evidence type="ECO:0000256" key="6">
    <source>
        <dbReference type="SAM" id="Phobius"/>
    </source>
</evidence>
<evidence type="ECO:0000256" key="2">
    <source>
        <dbReference type="ARBA" id="ARBA00022475"/>
    </source>
</evidence>
<evidence type="ECO:0000256" key="3">
    <source>
        <dbReference type="ARBA" id="ARBA00022692"/>
    </source>
</evidence>
<feature type="transmembrane region" description="Helical" evidence="6">
    <location>
        <begin position="112"/>
        <end position="132"/>
    </location>
</feature>
<evidence type="ECO:0000256" key="5">
    <source>
        <dbReference type="ARBA" id="ARBA00023136"/>
    </source>
</evidence>
<feature type="transmembrane region" description="Helical" evidence="6">
    <location>
        <begin position="365"/>
        <end position="383"/>
    </location>
</feature>
<keyword evidence="4 6" id="KW-1133">Transmembrane helix</keyword>
<feature type="transmembrane region" description="Helical" evidence="6">
    <location>
        <begin position="389"/>
        <end position="408"/>
    </location>
</feature>
<sequence>MLKRILNDNHFLSLSTNGFTALFGLLSFMLIARVYDTLDFGWWVLYLAGFSFVEMLKSGLIHGALVKFLAGVSHEEKKVVIGSSWMIGLVLNMLVIGVIYLAFYLFPEKIEAAGMWLFFKYYPLLALVNIPINYTNWISQAQEGFNYILRIRLGLAAAFLIVVAGNLWMSYPVETLVQYHIMLHLALAIFLVIRKKSGLQYLRYYKMDKCRQLFHFGKFSFGTLIGTNLLKSADTFLISFFLGPAFVAMYSVPLRLTEMIEIPLRSLVANALPKIAAASNRNDTQEVKNIFYMYAGILSILFVPFMIFAFVFAEELVTLVGGAKYVDTAIIFRIFCIYGLFLSLDRFTGVTLDAINRPRYNLIKVIWMALANVAGDILVIVFIGEIWAVALVTVLNVLVGVLVGYIFLKRCVDIQLNELLNESWAALKYWLKYRKKPVTDKT</sequence>
<feature type="transmembrane region" description="Helical" evidence="6">
    <location>
        <begin position="153"/>
        <end position="171"/>
    </location>
</feature>
<reference evidence="7" key="1">
    <citation type="submission" date="2023-06" db="EMBL/GenBank/DDBJ databases">
        <title>Genomic of Agaribacillus aureum.</title>
        <authorList>
            <person name="Wang G."/>
        </authorList>
    </citation>
    <scope>NUCLEOTIDE SEQUENCE</scope>
    <source>
        <strain evidence="7">BMA12</strain>
    </source>
</reference>
<keyword evidence="5 6" id="KW-0472">Membrane</keyword>
<feature type="transmembrane region" description="Helical" evidence="6">
    <location>
        <begin position="325"/>
        <end position="344"/>
    </location>
</feature>
<comment type="caution">
    <text evidence="7">The sequence shown here is derived from an EMBL/GenBank/DDBJ whole genome shotgun (WGS) entry which is preliminary data.</text>
</comment>
<keyword evidence="2" id="KW-1003">Cell membrane</keyword>
<feature type="transmembrane region" description="Helical" evidence="6">
    <location>
        <begin position="213"/>
        <end position="230"/>
    </location>
</feature>
<accession>A0ABT8L1Q0</accession>
<evidence type="ECO:0000313" key="8">
    <source>
        <dbReference type="Proteomes" id="UP001172083"/>
    </source>
</evidence>
<evidence type="ECO:0000256" key="4">
    <source>
        <dbReference type="ARBA" id="ARBA00022989"/>
    </source>
</evidence>
<name>A0ABT8L1Q0_9BACT</name>
<dbReference type="EMBL" id="JAUJEB010000001">
    <property type="protein sequence ID" value="MDN5211684.1"/>
    <property type="molecule type" value="Genomic_DNA"/>
</dbReference>
<keyword evidence="8" id="KW-1185">Reference proteome</keyword>
<feature type="transmembrane region" description="Helical" evidence="6">
    <location>
        <begin position="236"/>
        <end position="256"/>
    </location>
</feature>
<protein>
    <submittedName>
        <fullName evidence="7">Oligosaccharide flippase family protein</fullName>
    </submittedName>
</protein>
<dbReference type="InterPro" id="IPR050833">
    <property type="entry name" value="Poly_Biosynth_Transport"/>
</dbReference>
<dbReference type="PANTHER" id="PTHR30250">
    <property type="entry name" value="PST FAMILY PREDICTED COLANIC ACID TRANSPORTER"/>
    <property type="match status" value="1"/>
</dbReference>
<proteinExistence type="predicted"/>
<evidence type="ECO:0000256" key="1">
    <source>
        <dbReference type="ARBA" id="ARBA00004651"/>
    </source>
</evidence>
<dbReference type="RefSeq" id="WP_346757014.1">
    <property type="nucleotide sequence ID" value="NZ_JAUJEB010000001.1"/>
</dbReference>
<gene>
    <name evidence="7" type="ORF">QQ020_06470</name>
</gene>
<evidence type="ECO:0000313" key="7">
    <source>
        <dbReference type="EMBL" id="MDN5211684.1"/>
    </source>
</evidence>
<comment type="subcellular location">
    <subcellularLocation>
        <location evidence="1">Cell membrane</location>
        <topology evidence="1">Multi-pass membrane protein</topology>
    </subcellularLocation>
</comment>
<feature type="transmembrane region" description="Helical" evidence="6">
    <location>
        <begin position="12"/>
        <end position="31"/>
    </location>
</feature>